<dbReference type="PRINTS" id="PR00420">
    <property type="entry name" value="RNGMNOXGNASE"/>
</dbReference>
<dbReference type="RefSeq" id="WP_106680554.1">
    <property type="nucleotide sequence ID" value="NZ_PXWG01000104.1"/>
</dbReference>
<name>A0A9X7JLA6_9ACTN</name>
<dbReference type="InterPro" id="IPR051704">
    <property type="entry name" value="FAD_aromatic-hydroxylase"/>
</dbReference>
<dbReference type="GO" id="GO:0071949">
    <property type="term" value="F:FAD binding"/>
    <property type="evidence" value="ECO:0007669"/>
    <property type="project" value="InterPro"/>
</dbReference>
<dbReference type="AlphaFoldDB" id="A0A9X7JLA6"/>
<dbReference type="PANTHER" id="PTHR46865">
    <property type="entry name" value="OXIDOREDUCTASE-RELATED"/>
    <property type="match status" value="1"/>
</dbReference>
<dbReference type="Gene3D" id="3.50.50.60">
    <property type="entry name" value="FAD/NAD(P)-binding domain"/>
    <property type="match status" value="1"/>
</dbReference>
<dbReference type="EMBL" id="PXWG01000104">
    <property type="protein sequence ID" value="PSJ25746.1"/>
    <property type="molecule type" value="Genomic_DNA"/>
</dbReference>
<dbReference type="InterPro" id="IPR036188">
    <property type="entry name" value="FAD/NAD-bd_sf"/>
</dbReference>
<dbReference type="Gene3D" id="3.30.9.10">
    <property type="entry name" value="D-Amino Acid Oxidase, subunit A, domain 2"/>
    <property type="match status" value="1"/>
</dbReference>
<evidence type="ECO:0000313" key="2">
    <source>
        <dbReference type="EMBL" id="PSJ25746.1"/>
    </source>
</evidence>
<dbReference type="Proteomes" id="UP000242427">
    <property type="component" value="Unassembled WGS sequence"/>
</dbReference>
<gene>
    <name evidence="2" type="ORF">B7P34_26555</name>
</gene>
<keyword evidence="3" id="KW-1185">Reference proteome</keyword>
<accession>A0A9X7JLA6</accession>
<proteinExistence type="predicted"/>
<dbReference type="OrthoDB" id="3356051at2"/>
<feature type="domain" description="FAD-binding" evidence="1">
    <location>
        <begin position="22"/>
        <end position="359"/>
    </location>
</feature>
<organism evidence="2 3">
    <name type="scientific">Streptosporangium nondiastaticum</name>
    <dbReference type="NCBI Taxonomy" id="35764"/>
    <lineage>
        <taxon>Bacteria</taxon>
        <taxon>Bacillati</taxon>
        <taxon>Actinomycetota</taxon>
        <taxon>Actinomycetes</taxon>
        <taxon>Streptosporangiales</taxon>
        <taxon>Streptosporangiaceae</taxon>
        <taxon>Streptosporangium</taxon>
    </lineage>
</organism>
<dbReference type="Pfam" id="PF01494">
    <property type="entry name" value="FAD_binding_3"/>
    <property type="match status" value="1"/>
</dbReference>
<comment type="caution">
    <text evidence="2">The sequence shown here is derived from an EMBL/GenBank/DDBJ whole genome shotgun (WGS) entry which is preliminary data.</text>
</comment>
<dbReference type="SUPFAM" id="SSF51905">
    <property type="entry name" value="FAD/NAD(P)-binding domain"/>
    <property type="match status" value="1"/>
</dbReference>
<dbReference type="PANTHER" id="PTHR46865:SF8">
    <property type="entry name" value="POSSIBLE OXIDOREDUCTASE"/>
    <property type="match status" value="1"/>
</dbReference>
<sequence>MKADKAAKSVSAAESGKAAESVKAVICGAGIAGLGLARCLGDAGWDVVVLEKSRALRTQGYMIDFFGPGYAAAEEMGLLPRLQELGYAVHELRYVDEDGRRRAGMTYATLGRAVGGRLISIMRPDLERALYESLPAGVDVRFGTTLTAIEDGTDGATVSLNDGTHLEADVVVGADGVHSAVRRLAFCEAEDDDGRHVRHLGFHTAAFVFEDPGIHAACRDSFVLTDTTDRQMGFYGLRDGRVAAFAVHRTADPGLPGDPRAALRKEYGELGWVVPRALRACPPGDEVYYDQVAQTEVPRWSRGRVTLVGDACYAVSLLAGQGASLGLAGARLLAGQLTGAPSTATALRRYEEQWRPVVTEKQRAARKGVRWFLPHSKGQLRARRLALRAARLPGAGRYLASALTGKSRGILGGD</sequence>
<evidence type="ECO:0000313" key="3">
    <source>
        <dbReference type="Proteomes" id="UP000242427"/>
    </source>
</evidence>
<reference evidence="2 3" key="1">
    <citation type="submission" date="2018-03" db="EMBL/GenBank/DDBJ databases">
        <title>Chitinolytic properties of Streptosporangium nondiastaticum TBG75A20.</title>
        <authorList>
            <person name="Gayathri V."/>
            <person name="Shiburaj S."/>
        </authorList>
    </citation>
    <scope>NUCLEOTIDE SEQUENCE [LARGE SCALE GENOMIC DNA]</scope>
    <source>
        <strain evidence="2 3">TBG75A20</strain>
    </source>
</reference>
<protein>
    <submittedName>
        <fullName evidence="2">FAD-dependent oxidoreductase</fullName>
    </submittedName>
</protein>
<dbReference type="InterPro" id="IPR002938">
    <property type="entry name" value="FAD-bd"/>
</dbReference>
<evidence type="ECO:0000259" key="1">
    <source>
        <dbReference type="Pfam" id="PF01494"/>
    </source>
</evidence>